<dbReference type="HOGENOM" id="CLU_122829_1_1_6"/>
<evidence type="ECO:0000313" key="2">
    <source>
        <dbReference type="EMBL" id="EAS40488.1"/>
    </source>
</evidence>
<comment type="caution">
    <text evidence="2">The sequence shown here is derived from an EMBL/GenBank/DDBJ whole genome shotgun (WGS) entry which is preliminary data.</text>
</comment>
<dbReference type="AlphaFoldDB" id="Q1YW23"/>
<proteinExistence type="predicted"/>
<name>Q1YW23_9GAMM</name>
<accession>Q1YW23</accession>
<feature type="domain" description="RNHCP" evidence="1">
    <location>
        <begin position="13"/>
        <end position="100"/>
    </location>
</feature>
<dbReference type="Pfam" id="PF12647">
    <property type="entry name" value="RNHCP"/>
    <property type="match status" value="1"/>
</dbReference>
<protein>
    <recommendedName>
        <fullName evidence="1">RNHCP domain-containing protein</fullName>
    </recommendedName>
</protein>
<dbReference type="Proteomes" id="UP000003789">
    <property type="component" value="Unassembled WGS sequence"/>
</dbReference>
<dbReference type="EMBL" id="AAPH01000057">
    <property type="protein sequence ID" value="EAS40488.1"/>
    <property type="molecule type" value="Genomic_DNA"/>
</dbReference>
<evidence type="ECO:0000259" key="1">
    <source>
        <dbReference type="Pfam" id="PF12647"/>
    </source>
</evidence>
<reference evidence="2 3" key="1">
    <citation type="submission" date="2006-03" db="EMBL/GenBank/DDBJ databases">
        <authorList>
            <person name="Bartlett D.H."/>
            <person name="Valle G."/>
            <person name="Lauro F.M."/>
            <person name="Vezzi A."/>
            <person name="Simonato F."/>
            <person name="Eloe E."/>
            <person name="Vitulo N."/>
            <person name="Stratton T.K."/>
            <person name="D'angelo M."/>
            <person name="Ferriera S."/>
            <person name="Johnson J."/>
            <person name="Kravitz S."/>
            <person name="Beeson K."/>
            <person name="Sutton G."/>
            <person name="Rogers Y."/>
            <person name="Friedman R."/>
            <person name="Frazier M."/>
            <person name="Venter J.C."/>
        </authorList>
    </citation>
    <scope>NUCLEOTIDE SEQUENCE [LARGE SCALE GENOMIC DNA]</scope>
    <source>
        <strain evidence="2 3">3TCK</strain>
    </source>
</reference>
<evidence type="ECO:0000313" key="3">
    <source>
        <dbReference type="Proteomes" id="UP000003789"/>
    </source>
</evidence>
<dbReference type="OrthoDB" id="9809485at2"/>
<gene>
    <name evidence="2" type="ORF">P3TCK_17497</name>
</gene>
<dbReference type="InterPro" id="IPR024439">
    <property type="entry name" value="RNHCP"/>
</dbReference>
<organism evidence="2 3">
    <name type="scientific">Photobacterium profundum 3TCK</name>
    <dbReference type="NCBI Taxonomy" id="314280"/>
    <lineage>
        <taxon>Bacteria</taxon>
        <taxon>Pseudomonadati</taxon>
        <taxon>Pseudomonadota</taxon>
        <taxon>Gammaproteobacteria</taxon>
        <taxon>Vibrionales</taxon>
        <taxon>Vibrionaceae</taxon>
        <taxon>Photobacterium</taxon>
    </lineage>
</organism>
<dbReference type="RefSeq" id="WP_006231406.1">
    <property type="nucleotide sequence ID" value="NZ_CH724135.1"/>
</dbReference>
<sequence>MSRNKTLRANPQESFICAFCGTGVAPIQFGGQHRNHCPHCLSSVHMDIKAGDRRSSCRGVMEPISIFVQKDKEWSLIHKCSKCNTIRTNRIAADDNELLLVTMAAEPLMSLPFPSKTVLSNLKELSINSGGEDVFTE</sequence>